<keyword evidence="3" id="KW-1185">Reference proteome</keyword>
<feature type="compositionally biased region" description="Basic and acidic residues" evidence="1">
    <location>
        <begin position="1"/>
        <end position="18"/>
    </location>
</feature>
<evidence type="ECO:0000256" key="1">
    <source>
        <dbReference type="SAM" id="MobiDB-lite"/>
    </source>
</evidence>
<protein>
    <submittedName>
        <fullName evidence="2">Uncharacterized protein</fullName>
    </submittedName>
</protein>
<reference evidence="2" key="1">
    <citation type="submission" date="2024-02" db="EMBL/GenBank/DDBJ databases">
        <authorList>
            <consortium name="ELIXIR-Norway"/>
            <consortium name="Elixir Norway"/>
        </authorList>
    </citation>
    <scope>NUCLEOTIDE SEQUENCE</scope>
</reference>
<evidence type="ECO:0000313" key="2">
    <source>
        <dbReference type="EMBL" id="CAK9270459.1"/>
    </source>
</evidence>
<accession>A0ABP0WUE0</accession>
<organism evidence="2 3">
    <name type="scientific">Sphagnum jensenii</name>
    <dbReference type="NCBI Taxonomy" id="128206"/>
    <lineage>
        <taxon>Eukaryota</taxon>
        <taxon>Viridiplantae</taxon>
        <taxon>Streptophyta</taxon>
        <taxon>Embryophyta</taxon>
        <taxon>Bryophyta</taxon>
        <taxon>Sphagnophytina</taxon>
        <taxon>Sphagnopsida</taxon>
        <taxon>Sphagnales</taxon>
        <taxon>Sphagnaceae</taxon>
        <taxon>Sphagnum</taxon>
    </lineage>
</organism>
<gene>
    <name evidence="2" type="ORF">CSSPJE1EN1_LOCUS15937</name>
</gene>
<feature type="region of interest" description="Disordered" evidence="1">
    <location>
        <begin position="1"/>
        <end position="109"/>
    </location>
</feature>
<dbReference type="EMBL" id="OZ020098">
    <property type="protein sequence ID" value="CAK9270459.1"/>
    <property type="molecule type" value="Genomic_DNA"/>
</dbReference>
<sequence>MQEEMEFFHDHYKKDGRGSRSLSASQKKQVDGLQNLHEEVQSLKNQLNGMAEELGTIRGVSPVHSRRSLQSPSPQPPWLPPSASSPKQFASEERWMDSPVHPQSLPTAHFPKLPSQAARRPSPHGQKGGLIKNQAAKIGEMEKVQAGLRAQLEATSVDMKRIAAERDLLLELSNSFRADLTRVLNLSGQGAYELGAAGHNFHFDGNPSTSNPALLSSSRHK</sequence>
<proteinExistence type="predicted"/>
<name>A0ABP0WUE0_9BRYO</name>
<dbReference type="Proteomes" id="UP001497444">
    <property type="component" value="Chromosome 3"/>
</dbReference>
<evidence type="ECO:0000313" key="3">
    <source>
        <dbReference type="Proteomes" id="UP001497444"/>
    </source>
</evidence>